<dbReference type="InterPro" id="IPR002563">
    <property type="entry name" value="Flavin_Rdtase-like_dom"/>
</dbReference>
<proteinExistence type="inferred from homology"/>
<gene>
    <name evidence="4" type="primary">snaC_1</name>
    <name evidence="4" type="ORF">LMG26411_02065</name>
</gene>
<dbReference type="PANTHER" id="PTHR30466:SF11">
    <property type="entry name" value="FLAVIN-DEPENDENT MONOOXYGENASE, REDUCTASE SUBUNIT HSAB"/>
    <property type="match status" value="1"/>
</dbReference>
<reference evidence="4 5" key="1">
    <citation type="submission" date="2021-03" db="EMBL/GenBank/DDBJ databases">
        <authorList>
            <person name="Peeters C."/>
        </authorList>
    </citation>
    <scope>NUCLEOTIDE SEQUENCE [LARGE SCALE GENOMIC DNA]</scope>
    <source>
        <strain evidence="4 5">LMG 26411</strain>
    </source>
</reference>
<keyword evidence="5" id="KW-1185">Reference proteome</keyword>
<accession>A0ABN7Q0M8</accession>
<evidence type="ECO:0000256" key="1">
    <source>
        <dbReference type="ARBA" id="ARBA00008898"/>
    </source>
</evidence>
<dbReference type="EMBL" id="CAJPVI010000010">
    <property type="protein sequence ID" value="CAG2141483.1"/>
    <property type="molecule type" value="Genomic_DNA"/>
</dbReference>
<dbReference type="Gene3D" id="2.30.110.10">
    <property type="entry name" value="Electron Transport, Fmn-binding Protein, Chain A"/>
    <property type="match status" value="1"/>
</dbReference>
<dbReference type="Proteomes" id="UP000672657">
    <property type="component" value="Unassembled WGS sequence"/>
</dbReference>
<dbReference type="Pfam" id="PF01613">
    <property type="entry name" value="Flavin_Reduct"/>
    <property type="match status" value="1"/>
</dbReference>
<dbReference type="InterPro" id="IPR012349">
    <property type="entry name" value="Split_barrel_FMN-bd"/>
</dbReference>
<protein>
    <submittedName>
        <fullName evidence="4">NADH:riboflavin 5'-phosphate oxidoreductase</fullName>
    </submittedName>
</protein>
<name>A0ABN7Q0M8_9BURK</name>
<feature type="domain" description="Flavin reductase like" evidence="3">
    <location>
        <begin position="21"/>
        <end position="173"/>
    </location>
</feature>
<comment type="similarity">
    <text evidence="1">Belongs to the non-flavoprotein flavin reductase family.</text>
</comment>
<dbReference type="InterPro" id="IPR050268">
    <property type="entry name" value="NADH-dep_flavin_reductase"/>
</dbReference>
<evidence type="ECO:0000256" key="2">
    <source>
        <dbReference type="ARBA" id="ARBA00023002"/>
    </source>
</evidence>
<organism evidence="4 5">
    <name type="scientific">Cupriavidus numazuensis</name>
    <dbReference type="NCBI Taxonomy" id="221992"/>
    <lineage>
        <taxon>Bacteria</taxon>
        <taxon>Pseudomonadati</taxon>
        <taxon>Pseudomonadota</taxon>
        <taxon>Betaproteobacteria</taxon>
        <taxon>Burkholderiales</taxon>
        <taxon>Burkholderiaceae</taxon>
        <taxon>Cupriavidus</taxon>
    </lineage>
</organism>
<dbReference type="PANTHER" id="PTHR30466">
    <property type="entry name" value="FLAVIN REDUCTASE"/>
    <property type="match status" value="1"/>
</dbReference>
<evidence type="ECO:0000259" key="3">
    <source>
        <dbReference type="SMART" id="SM00903"/>
    </source>
</evidence>
<dbReference type="SMART" id="SM00903">
    <property type="entry name" value="Flavin_Reduct"/>
    <property type="match status" value="1"/>
</dbReference>
<comment type="caution">
    <text evidence="4">The sequence shown here is derived from an EMBL/GenBank/DDBJ whole genome shotgun (WGS) entry which is preliminary data.</text>
</comment>
<keyword evidence="2" id="KW-0560">Oxidoreductase</keyword>
<evidence type="ECO:0000313" key="4">
    <source>
        <dbReference type="EMBL" id="CAG2141483.1"/>
    </source>
</evidence>
<dbReference type="SUPFAM" id="SSF50475">
    <property type="entry name" value="FMN-binding split barrel"/>
    <property type="match status" value="1"/>
</dbReference>
<dbReference type="RefSeq" id="WP_244873778.1">
    <property type="nucleotide sequence ID" value="NZ_CAJPVI010000010.1"/>
</dbReference>
<sequence length="180" mass="19524">MGTDKMPAALEVLQQSFKQAMRGFAGAVSVVTVADPLNESERSGFTATSVSSFSATPPMVVASMKATSSSAALLQRTRRFGVNLLREEQQAIAQRFTGFGGEAGLERYGSDAWTQLLADGAPVLVDAVVAMDCEVDELLERHGHYLIIGRVREIRVAQEAPAPLLYWQGRYTRLAETRAC</sequence>
<evidence type="ECO:0000313" key="5">
    <source>
        <dbReference type="Proteomes" id="UP000672657"/>
    </source>
</evidence>